<evidence type="ECO:0000256" key="2">
    <source>
        <dbReference type="ARBA" id="ARBA00004123"/>
    </source>
</evidence>
<evidence type="ECO:0000256" key="14">
    <source>
        <dbReference type="ARBA" id="ARBA00049136"/>
    </source>
</evidence>
<comment type="catalytic activity">
    <reaction evidence="16">
        <text>N(6)-acetyl-L-lysyl-[histone] + H2O = L-lysyl-[histone] + acetate</text>
        <dbReference type="Rhea" id="RHEA:58196"/>
        <dbReference type="Rhea" id="RHEA-COMP:9845"/>
        <dbReference type="Rhea" id="RHEA-COMP:11338"/>
        <dbReference type="ChEBI" id="CHEBI:15377"/>
        <dbReference type="ChEBI" id="CHEBI:29969"/>
        <dbReference type="ChEBI" id="CHEBI:30089"/>
        <dbReference type="ChEBI" id="CHEBI:61930"/>
        <dbReference type="EC" id="3.5.1.98"/>
    </reaction>
    <physiologicalReaction direction="left-to-right" evidence="16">
        <dbReference type="Rhea" id="RHEA:58197"/>
    </physiologicalReaction>
</comment>
<keyword evidence="12 17" id="KW-0804">Transcription</keyword>
<evidence type="ECO:0000256" key="9">
    <source>
        <dbReference type="ARBA" id="ARBA00022801"/>
    </source>
</evidence>
<dbReference type="PRINTS" id="PR01271">
    <property type="entry name" value="HISDACETLASE"/>
</dbReference>
<evidence type="ECO:0000256" key="20">
    <source>
        <dbReference type="PIRSR" id="PIRSR037913-3"/>
    </source>
</evidence>
<dbReference type="GO" id="GO:0160008">
    <property type="term" value="F:protein decrotonylase activity"/>
    <property type="evidence" value="ECO:0007669"/>
    <property type="project" value="RHEA"/>
</dbReference>
<dbReference type="GO" id="GO:0005737">
    <property type="term" value="C:cytoplasm"/>
    <property type="evidence" value="ECO:0007669"/>
    <property type="project" value="UniProtKB-SubCell"/>
</dbReference>
<dbReference type="InterPro" id="IPR037138">
    <property type="entry name" value="His_deacetylse_dom_sf"/>
</dbReference>
<evidence type="ECO:0000256" key="11">
    <source>
        <dbReference type="ARBA" id="ARBA00023015"/>
    </source>
</evidence>
<sequence length="392" mass="43574">MAKSETISFKTLSSDQGAKRDYTRNKSENLIIAYVNDHYLLEETEKIPNIGKRNKMVASLIQAYNLLPHMKCVESVPALEDELTSFHSLSYIEYLKTLDSVCDSESDLEFGLGYDCPPLEGLYNMVSRLAGGTLTAVRQLTSKRAQVAINWCGGWHHAQRDEAEGFCYVNDIVVGIEELRKVFPYVLYIDFDIHHGNGVQNAYEYTKRVLTLSLHKYEPGFYPTTGSLTERGEGPGRYHCVNVPLSEGLTDANLCQLFDTVVTEVKASFKPDAVVLQCGADCLVGDPVGNFNLTPSSLGYCVRNVLSWKLPTLVLGGGGYNKANTARCWTYLTALICNVKLPDEIPENPYFSEYGPGFDLEITPGAQPNLNHNINETIASVLKDVQNIQDRS</sequence>
<evidence type="ECO:0000256" key="13">
    <source>
        <dbReference type="ARBA" id="ARBA00023242"/>
    </source>
</evidence>
<feature type="binding site" evidence="19">
    <location>
        <position position="115"/>
    </location>
    <ligand>
        <name>substrate</name>
    </ligand>
</feature>
<organism evidence="22">
    <name type="scientific">Homalodisca liturata</name>
    <dbReference type="NCBI Taxonomy" id="320908"/>
    <lineage>
        <taxon>Eukaryota</taxon>
        <taxon>Metazoa</taxon>
        <taxon>Ecdysozoa</taxon>
        <taxon>Arthropoda</taxon>
        <taxon>Hexapoda</taxon>
        <taxon>Insecta</taxon>
        <taxon>Pterygota</taxon>
        <taxon>Neoptera</taxon>
        <taxon>Paraneoptera</taxon>
        <taxon>Hemiptera</taxon>
        <taxon>Auchenorrhyncha</taxon>
        <taxon>Membracoidea</taxon>
        <taxon>Cicadellidae</taxon>
        <taxon>Cicadellinae</taxon>
        <taxon>Proconiini</taxon>
        <taxon>Homalodisca</taxon>
    </lineage>
</organism>
<dbReference type="InterPro" id="IPR000286">
    <property type="entry name" value="HDACs"/>
</dbReference>
<dbReference type="PRINTS" id="PR01270">
    <property type="entry name" value="HDASUPER"/>
</dbReference>
<feature type="binding site" evidence="19">
    <location>
        <position position="165"/>
    </location>
    <ligand>
        <name>substrate</name>
    </ligand>
</feature>
<keyword evidence="7" id="KW-0678">Repressor</keyword>
<dbReference type="SUPFAM" id="SSF52768">
    <property type="entry name" value="Arginase/deacetylase"/>
    <property type="match status" value="1"/>
</dbReference>
<evidence type="ECO:0000256" key="18">
    <source>
        <dbReference type="PIRSR" id="PIRSR037913-1"/>
    </source>
</evidence>
<feature type="active site" description="Proton acceptor" evidence="18">
    <location>
        <position position="157"/>
    </location>
</feature>
<evidence type="ECO:0000256" key="19">
    <source>
        <dbReference type="PIRSR" id="PIRSR037913-2"/>
    </source>
</evidence>
<evidence type="ECO:0000256" key="1">
    <source>
        <dbReference type="ARBA" id="ARBA00001968"/>
    </source>
</evidence>
<reference evidence="22" key="1">
    <citation type="submission" date="2015-11" db="EMBL/GenBank/DDBJ databases">
        <title>De novo transcriptome assembly of four potential Pierce s Disease insect vectors from Arizona vineyards.</title>
        <authorList>
            <person name="Tassone E.E."/>
        </authorList>
    </citation>
    <scope>NUCLEOTIDE SEQUENCE</scope>
</reference>
<evidence type="ECO:0000256" key="17">
    <source>
        <dbReference type="PIRNR" id="PIRNR037913"/>
    </source>
</evidence>
<dbReference type="GO" id="GO:0141221">
    <property type="term" value="F:histone deacetylase activity, hydrolytic mechanism"/>
    <property type="evidence" value="ECO:0007669"/>
    <property type="project" value="UniProtKB-EC"/>
</dbReference>
<protein>
    <recommendedName>
        <fullName evidence="17">Histone deacetylase</fullName>
        <ecNumber evidence="17">3.5.1.98</ecNumber>
    </recommendedName>
</protein>
<evidence type="ECO:0000256" key="6">
    <source>
        <dbReference type="ARBA" id="ARBA00022490"/>
    </source>
</evidence>
<dbReference type="InterPro" id="IPR023801">
    <property type="entry name" value="His_deacetylse_dom"/>
</dbReference>
<evidence type="ECO:0000259" key="21">
    <source>
        <dbReference type="Pfam" id="PF00850"/>
    </source>
</evidence>
<dbReference type="EMBL" id="GECU01026431">
    <property type="protein sequence ID" value="JAS81275.1"/>
    <property type="molecule type" value="Transcribed_RNA"/>
</dbReference>
<dbReference type="PANTHER" id="PTHR10625:SF14">
    <property type="entry name" value="HISTONE DEACETYLASE 8"/>
    <property type="match status" value="1"/>
</dbReference>
<evidence type="ECO:0000256" key="16">
    <source>
        <dbReference type="ARBA" id="ARBA00049416"/>
    </source>
</evidence>
<feature type="binding site" evidence="20">
    <location>
        <position position="281"/>
    </location>
    <ligand>
        <name>a divalent metal cation</name>
        <dbReference type="ChEBI" id="CHEBI:60240"/>
    </ligand>
</feature>
<evidence type="ECO:0000256" key="15">
    <source>
        <dbReference type="ARBA" id="ARBA00049193"/>
    </source>
</evidence>
<gene>
    <name evidence="22" type="ORF">g.12032</name>
</gene>
<evidence type="ECO:0000256" key="8">
    <source>
        <dbReference type="ARBA" id="ARBA00022723"/>
    </source>
</evidence>
<dbReference type="GO" id="GO:0046872">
    <property type="term" value="F:metal ion binding"/>
    <property type="evidence" value="ECO:0007669"/>
    <property type="project" value="UniProtKB-KW"/>
</dbReference>
<dbReference type="EC" id="3.5.1.98" evidence="17"/>
<dbReference type="GO" id="GO:0031507">
    <property type="term" value="P:heterochromatin formation"/>
    <property type="evidence" value="ECO:0007669"/>
    <property type="project" value="TreeGrafter"/>
</dbReference>
<dbReference type="Gene3D" id="3.40.800.20">
    <property type="entry name" value="Histone deacetylase domain"/>
    <property type="match status" value="1"/>
</dbReference>
<dbReference type="PANTHER" id="PTHR10625">
    <property type="entry name" value="HISTONE DEACETYLASE HDAC1-RELATED"/>
    <property type="match status" value="1"/>
</dbReference>
<evidence type="ECO:0000256" key="10">
    <source>
        <dbReference type="ARBA" id="ARBA00022853"/>
    </source>
</evidence>
<comment type="cofactor">
    <cofactor evidence="1">
        <name>a divalent metal cation</name>
        <dbReference type="ChEBI" id="CHEBI:60240"/>
    </cofactor>
</comment>
<evidence type="ECO:0000313" key="22">
    <source>
        <dbReference type="EMBL" id="JAS81275.1"/>
    </source>
</evidence>
<evidence type="ECO:0000256" key="12">
    <source>
        <dbReference type="ARBA" id="ARBA00023163"/>
    </source>
</evidence>
<keyword evidence="13 17" id="KW-0539">Nucleus</keyword>
<keyword evidence="9 17" id="KW-0378">Hydrolase</keyword>
<comment type="catalytic activity">
    <reaction evidence="14">
        <text>N(6)-acetyl-L-lysyl-[protein] + H2O = L-lysyl-[protein] + acetate</text>
        <dbReference type="Rhea" id="RHEA:58108"/>
        <dbReference type="Rhea" id="RHEA-COMP:9752"/>
        <dbReference type="Rhea" id="RHEA-COMP:10731"/>
        <dbReference type="ChEBI" id="CHEBI:15377"/>
        <dbReference type="ChEBI" id="CHEBI:29969"/>
        <dbReference type="ChEBI" id="CHEBI:30089"/>
        <dbReference type="ChEBI" id="CHEBI:61930"/>
    </reaction>
    <physiologicalReaction direction="left-to-right" evidence="14">
        <dbReference type="Rhea" id="RHEA:58109"/>
    </physiologicalReaction>
</comment>
<proteinExistence type="inferred from homology"/>
<evidence type="ECO:0000256" key="5">
    <source>
        <dbReference type="ARBA" id="ARBA00022454"/>
    </source>
</evidence>
<comment type="similarity">
    <text evidence="17">Belongs to the histone deacetylase family. HD Type 1 subfamily.</text>
</comment>
<feature type="domain" description="Histone deacetylase" evidence="21">
    <location>
        <begin position="52"/>
        <end position="334"/>
    </location>
</feature>
<dbReference type="AlphaFoldDB" id="A0A1B6I328"/>
<dbReference type="InterPro" id="IPR003084">
    <property type="entry name" value="HDAC_I/II"/>
</dbReference>
<feature type="binding site" evidence="20">
    <location>
        <position position="192"/>
    </location>
    <ligand>
        <name>a divalent metal cation</name>
        <dbReference type="ChEBI" id="CHEBI:60240"/>
    </ligand>
</feature>
<comment type="catalytic activity">
    <reaction evidence="15">
        <text>N(6)-(2E)-butenoyl-L-lysyl-[protein] + H2O = (2E)-2-butenoate + L-lysyl-[protein]</text>
        <dbReference type="Rhea" id="RHEA:69172"/>
        <dbReference type="Rhea" id="RHEA-COMP:9752"/>
        <dbReference type="Rhea" id="RHEA-COMP:13707"/>
        <dbReference type="ChEBI" id="CHEBI:15377"/>
        <dbReference type="ChEBI" id="CHEBI:29969"/>
        <dbReference type="ChEBI" id="CHEBI:35899"/>
        <dbReference type="ChEBI" id="CHEBI:137954"/>
    </reaction>
    <physiologicalReaction direction="left-to-right" evidence="15">
        <dbReference type="Rhea" id="RHEA:69173"/>
    </physiologicalReaction>
</comment>
<dbReference type="Pfam" id="PF00850">
    <property type="entry name" value="Hist_deacetyl"/>
    <property type="match status" value="1"/>
</dbReference>
<accession>A0A1B6I328</accession>
<keyword evidence="6" id="KW-0963">Cytoplasm</keyword>
<evidence type="ECO:0000256" key="3">
    <source>
        <dbReference type="ARBA" id="ARBA00004286"/>
    </source>
</evidence>
<dbReference type="InterPro" id="IPR023696">
    <property type="entry name" value="Ureohydrolase_dom_sf"/>
</dbReference>
<dbReference type="GO" id="GO:0005634">
    <property type="term" value="C:nucleus"/>
    <property type="evidence" value="ECO:0007669"/>
    <property type="project" value="UniProtKB-SubCell"/>
</dbReference>
<keyword evidence="8 20" id="KW-0479">Metal-binding</keyword>
<dbReference type="GO" id="GO:0005694">
    <property type="term" value="C:chromosome"/>
    <property type="evidence" value="ECO:0007669"/>
    <property type="project" value="UniProtKB-SubCell"/>
</dbReference>
<comment type="subcellular location">
    <subcellularLocation>
        <location evidence="3">Chromosome</location>
    </subcellularLocation>
    <subcellularLocation>
        <location evidence="4">Cytoplasm</location>
    </subcellularLocation>
    <subcellularLocation>
        <location evidence="2 17">Nucleus</location>
    </subcellularLocation>
</comment>
<feature type="binding site" evidence="19">
    <location>
        <position position="320"/>
    </location>
    <ligand>
        <name>substrate</name>
    </ligand>
</feature>
<keyword evidence="10 17" id="KW-0156">Chromatin regulator</keyword>
<dbReference type="PIRSF" id="PIRSF037913">
    <property type="entry name" value="His_deacetylse_1"/>
    <property type="match status" value="1"/>
</dbReference>
<evidence type="ECO:0000256" key="4">
    <source>
        <dbReference type="ARBA" id="ARBA00004496"/>
    </source>
</evidence>
<keyword evidence="5" id="KW-0158">Chromosome</keyword>
<name>A0A1B6I328_9HEMI</name>
<feature type="binding site" evidence="20">
    <location>
        <position position="194"/>
    </location>
    <ligand>
        <name>a divalent metal cation</name>
        <dbReference type="ChEBI" id="CHEBI:60240"/>
    </ligand>
</feature>
<keyword evidence="11 17" id="KW-0805">Transcription regulation</keyword>
<evidence type="ECO:0000256" key="7">
    <source>
        <dbReference type="ARBA" id="ARBA00022491"/>
    </source>
</evidence>